<evidence type="ECO:0000256" key="1">
    <source>
        <dbReference type="ARBA" id="ARBA00022801"/>
    </source>
</evidence>
<dbReference type="OrthoDB" id="4426059at2"/>
<dbReference type="AlphaFoldDB" id="A0A1Y0C494"/>
<name>A0A1Y0C494_9MYCO</name>
<dbReference type="KEGG" id="mdx:BTO20_16810"/>
<dbReference type="Proteomes" id="UP000195331">
    <property type="component" value="Chromosome"/>
</dbReference>
<gene>
    <name evidence="3" type="ORF">BTO20_16810</name>
</gene>
<proteinExistence type="predicted"/>
<organism evidence="3 4">
    <name type="scientific">Mycobacterium dioxanotrophicus</name>
    <dbReference type="NCBI Taxonomy" id="482462"/>
    <lineage>
        <taxon>Bacteria</taxon>
        <taxon>Bacillati</taxon>
        <taxon>Actinomycetota</taxon>
        <taxon>Actinomycetes</taxon>
        <taxon>Mycobacteriales</taxon>
        <taxon>Mycobacteriaceae</taxon>
        <taxon>Mycobacterium</taxon>
    </lineage>
</organism>
<dbReference type="EMBL" id="CP020809">
    <property type="protein sequence ID" value="ART70013.1"/>
    <property type="molecule type" value="Genomic_DNA"/>
</dbReference>
<evidence type="ECO:0000313" key="4">
    <source>
        <dbReference type="Proteomes" id="UP000195331"/>
    </source>
</evidence>
<dbReference type="GO" id="GO:0016787">
    <property type="term" value="F:hydrolase activity"/>
    <property type="evidence" value="ECO:0007669"/>
    <property type="project" value="UniProtKB-KW"/>
</dbReference>
<dbReference type="InterPro" id="IPR050272">
    <property type="entry name" value="Isochorismatase-like_hydrls"/>
</dbReference>
<sequence>MVDGYALVAIDMQEVFRRPDSGWFVPRYDEAARRIGQLIPLFGDRVVLTRFVSPDEPVGAWAGYYRRFPFAVLPEHDPLYRLSGDFATSSCPVVTMTTFGKWGPDLAAAIPDGHGVVLTGVSTDCCVLATALAAADAGMQVKVVADACAGVTDTDHQRALDAMALFSPLIEITTTADVQRELAD</sequence>
<evidence type="ECO:0000259" key="2">
    <source>
        <dbReference type="Pfam" id="PF00857"/>
    </source>
</evidence>
<evidence type="ECO:0000313" key="3">
    <source>
        <dbReference type="EMBL" id="ART70013.1"/>
    </source>
</evidence>
<protein>
    <submittedName>
        <fullName evidence="3">Hydrolase</fullName>
    </submittedName>
</protein>
<dbReference type="RefSeq" id="WP_087077501.1">
    <property type="nucleotide sequence ID" value="NZ_CP020809.1"/>
</dbReference>
<keyword evidence="4" id="KW-1185">Reference proteome</keyword>
<dbReference type="SUPFAM" id="SSF52499">
    <property type="entry name" value="Isochorismatase-like hydrolases"/>
    <property type="match status" value="1"/>
</dbReference>
<dbReference type="Gene3D" id="3.40.50.850">
    <property type="entry name" value="Isochorismatase-like"/>
    <property type="match status" value="1"/>
</dbReference>
<accession>A0A1Y0C494</accession>
<dbReference type="InterPro" id="IPR000868">
    <property type="entry name" value="Isochorismatase-like_dom"/>
</dbReference>
<dbReference type="PANTHER" id="PTHR43540">
    <property type="entry name" value="PEROXYUREIDOACRYLATE/UREIDOACRYLATE AMIDOHYDROLASE-RELATED"/>
    <property type="match status" value="1"/>
</dbReference>
<dbReference type="InterPro" id="IPR036380">
    <property type="entry name" value="Isochorismatase-like_sf"/>
</dbReference>
<feature type="domain" description="Isochorismatase-like" evidence="2">
    <location>
        <begin position="6"/>
        <end position="171"/>
    </location>
</feature>
<reference evidence="3 4" key="1">
    <citation type="submission" date="2017-04" db="EMBL/GenBank/DDBJ databases">
        <title>Whole Genome Sequence of 1,4-Dioxane Degrading Bacterium Mycobacterium dioxanotrophicus PH-06.</title>
        <authorList>
            <person name="He Y."/>
        </authorList>
    </citation>
    <scope>NUCLEOTIDE SEQUENCE [LARGE SCALE GENOMIC DNA]</scope>
    <source>
        <strain evidence="3 4">PH-06</strain>
    </source>
</reference>
<keyword evidence="1 3" id="KW-0378">Hydrolase</keyword>
<dbReference type="Pfam" id="PF00857">
    <property type="entry name" value="Isochorismatase"/>
    <property type="match status" value="1"/>
</dbReference>